<dbReference type="InterPro" id="IPR036397">
    <property type="entry name" value="RNaseH_sf"/>
</dbReference>
<reference evidence="2" key="2">
    <citation type="submission" date="2021-08" db="EMBL/GenBank/DDBJ databases">
        <authorList>
            <person name="Eriksson T."/>
        </authorList>
    </citation>
    <scope>NUCLEOTIDE SEQUENCE</scope>
    <source>
        <strain evidence="2">Stoneville</strain>
        <tissue evidence="2">Whole head</tissue>
    </source>
</reference>
<protein>
    <submittedName>
        <fullName evidence="2">Uncharacterized protein</fullName>
    </submittedName>
</protein>
<dbReference type="Proteomes" id="UP000719412">
    <property type="component" value="Unassembled WGS sequence"/>
</dbReference>
<accession>A0A8J6HBJ8</accession>
<reference evidence="2" key="1">
    <citation type="journal article" date="2020" name="J Insects Food Feed">
        <title>The yellow mealworm (Tenebrio molitor) genome: a resource for the emerging insects as food and feed industry.</title>
        <authorList>
            <person name="Eriksson T."/>
            <person name="Andere A."/>
            <person name="Kelstrup H."/>
            <person name="Emery V."/>
            <person name="Picard C."/>
        </authorList>
    </citation>
    <scope>NUCLEOTIDE SEQUENCE</scope>
    <source>
        <strain evidence="2">Stoneville</strain>
        <tissue evidence="2">Whole head</tissue>
    </source>
</reference>
<dbReference type="GO" id="GO:0003676">
    <property type="term" value="F:nucleic acid binding"/>
    <property type="evidence" value="ECO:0007669"/>
    <property type="project" value="InterPro"/>
</dbReference>
<evidence type="ECO:0000256" key="1">
    <source>
        <dbReference type="SAM" id="MobiDB-lite"/>
    </source>
</evidence>
<dbReference type="PANTHER" id="PTHR33939">
    <property type="entry name" value="PROTEIN CBG22215"/>
    <property type="match status" value="1"/>
</dbReference>
<evidence type="ECO:0000313" key="3">
    <source>
        <dbReference type="Proteomes" id="UP000719412"/>
    </source>
</evidence>
<proteinExistence type="predicted"/>
<evidence type="ECO:0000313" key="2">
    <source>
        <dbReference type="EMBL" id="KAH0815800.1"/>
    </source>
</evidence>
<dbReference type="Gene3D" id="3.30.420.10">
    <property type="entry name" value="Ribonuclease H-like superfamily/Ribonuclease H"/>
    <property type="match status" value="1"/>
</dbReference>
<comment type="caution">
    <text evidence="2">The sequence shown here is derived from an EMBL/GenBank/DDBJ whole genome shotgun (WGS) entry which is preliminary data.</text>
</comment>
<feature type="region of interest" description="Disordered" evidence="1">
    <location>
        <begin position="130"/>
        <end position="234"/>
    </location>
</feature>
<dbReference type="EMBL" id="JABDTM020022568">
    <property type="protein sequence ID" value="KAH0815800.1"/>
    <property type="molecule type" value="Genomic_DNA"/>
</dbReference>
<feature type="compositionally biased region" description="Polar residues" evidence="1">
    <location>
        <begin position="225"/>
        <end position="234"/>
    </location>
</feature>
<organism evidence="2 3">
    <name type="scientific">Tenebrio molitor</name>
    <name type="common">Yellow mealworm beetle</name>
    <dbReference type="NCBI Taxonomy" id="7067"/>
    <lineage>
        <taxon>Eukaryota</taxon>
        <taxon>Metazoa</taxon>
        <taxon>Ecdysozoa</taxon>
        <taxon>Arthropoda</taxon>
        <taxon>Hexapoda</taxon>
        <taxon>Insecta</taxon>
        <taxon>Pterygota</taxon>
        <taxon>Neoptera</taxon>
        <taxon>Endopterygota</taxon>
        <taxon>Coleoptera</taxon>
        <taxon>Polyphaga</taxon>
        <taxon>Cucujiformia</taxon>
        <taxon>Tenebrionidae</taxon>
        <taxon>Tenebrio</taxon>
    </lineage>
</organism>
<gene>
    <name evidence="2" type="ORF">GEV33_006991</name>
</gene>
<sequence length="234" mass="26469">MNGQLFQTWVEQLIPALDKINTKVVVIMDKRSVPLHGVANKKKNIAYDESMTKKNIWNIIKPHLDAAKITRRYVIDEILAKKGHDVLRLPPYHCQYNPIEMKNSNRNVAADKGFLHEGQRPYASADNFSTLLDRRHPPGPLRRAGPHTGLSLAEEPESRGNSYLARECCGEEGPRGLSEDTDGVINQRRKKDSEELPPARSPKDSYWISSPRPGAPHFRSPYLTKVTNQLGTTR</sequence>
<feature type="compositionally biased region" description="Basic and acidic residues" evidence="1">
    <location>
        <begin position="168"/>
        <end position="178"/>
    </location>
</feature>
<keyword evidence="3" id="KW-1185">Reference proteome</keyword>
<name>A0A8J6HBJ8_TENMO</name>
<dbReference type="AlphaFoldDB" id="A0A8J6HBJ8"/>
<dbReference type="PANTHER" id="PTHR33939:SF1">
    <property type="entry name" value="DUF4371 DOMAIN-CONTAINING PROTEIN"/>
    <property type="match status" value="1"/>
</dbReference>